<evidence type="ECO:0000256" key="1">
    <source>
        <dbReference type="ARBA" id="ARBA00000644"/>
    </source>
</evidence>
<evidence type="ECO:0000256" key="3">
    <source>
        <dbReference type="ARBA" id="ARBA00022801"/>
    </source>
</evidence>
<evidence type="ECO:0000259" key="5">
    <source>
        <dbReference type="Pfam" id="PF01182"/>
    </source>
</evidence>
<dbReference type="InterPro" id="IPR018321">
    <property type="entry name" value="Glucosamine6P_isomerase_CS"/>
</dbReference>
<name>A0A642UMA8_DIURU</name>
<keyword evidence="4" id="KW-0119">Carbohydrate metabolism</keyword>
<evidence type="ECO:0000313" key="6">
    <source>
        <dbReference type="EMBL" id="KAA8901532.1"/>
    </source>
</evidence>
<evidence type="ECO:0000256" key="2">
    <source>
        <dbReference type="ARBA" id="ARBA00005526"/>
    </source>
</evidence>
<dbReference type="GO" id="GO:0005737">
    <property type="term" value="C:cytoplasm"/>
    <property type="evidence" value="ECO:0007669"/>
    <property type="project" value="TreeGrafter"/>
</dbReference>
<dbReference type="AlphaFoldDB" id="A0A642UMA8"/>
<dbReference type="PROSITE" id="PS01161">
    <property type="entry name" value="GLC_GALNAC_ISOMERASE"/>
    <property type="match status" value="1"/>
</dbReference>
<organism evidence="6 7">
    <name type="scientific">Diutina rugosa</name>
    <name type="common">Yeast</name>
    <name type="synonym">Candida rugosa</name>
    <dbReference type="NCBI Taxonomy" id="5481"/>
    <lineage>
        <taxon>Eukaryota</taxon>
        <taxon>Fungi</taxon>
        <taxon>Dikarya</taxon>
        <taxon>Ascomycota</taxon>
        <taxon>Saccharomycotina</taxon>
        <taxon>Pichiomycetes</taxon>
        <taxon>Debaryomycetaceae</taxon>
        <taxon>Diutina</taxon>
    </lineage>
</organism>
<dbReference type="GO" id="GO:0019262">
    <property type="term" value="P:N-acetylneuraminate catabolic process"/>
    <property type="evidence" value="ECO:0007669"/>
    <property type="project" value="TreeGrafter"/>
</dbReference>
<dbReference type="EC" id="3.5.99.6" evidence="4"/>
<dbReference type="CDD" id="cd01399">
    <property type="entry name" value="GlcN6P_deaminase"/>
    <property type="match status" value="1"/>
</dbReference>
<evidence type="ECO:0000256" key="4">
    <source>
        <dbReference type="RuleBase" id="RU361197"/>
    </source>
</evidence>
<dbReference type="GeneID" id="54781892"/>
<dbReference type="PANTHER" id="PTHR11280:SF5">
    <property type="entry name" value="GLUCOSAMINE-6-PHOSPHATE ISOMERASE"/>
    <property type="match status" value="1"/>
</dbReference>
<dbReference type="EMBL" id="SWFT01000102">
    <property type="protein sequence ID" value="KAA8901532.1"/>
    <property type="molecule type" value="Genomic_DNA"/>
</dbReference>
<dbReference type="InterPro" id="IPR006148">
    <property type="entry name" value="Glc/Gal-6P_isomerase"/>
</dbReference>
<keyword evidence="7" id="KW-1185">Reference proteome</keyword>
<reference evidence="6 7" key="1">
    <citation type="submission" date="2019-07" db="EMBL/GenBank/DDBJ databases">
        <title>Genome assembly of two rare yeast pathogens: Diutina rugosa and Trichomonascus ciferrii.</title>
        <authorList>
            <person name="Mixao V."/>
            <person name="Saus E."/>
            <person name="Hansen A."/>
            <person name="Lass-Flor C."/>
            <person name="Gabaldon T."/>
        </authorList>
    </citation>
    <scope>NUCLEOTIDE SEQUENCE [LARGE SCALE GENOMIC DNA]</scope>
    <source>
        <strain evidence="6 7">CBS 613</strain>
    </source>
</reference>
<dbReference type="VEuPathDB" id="FungiDB:DIURU_003241"/>
<sequence>MRQAIFSTANDASEYLAEHIIARIAEFAPTPQKPFVLGLPTGSSPEGVYARLVQAYKEGRVSFQNVVTFNMDEYLGLKPSDPMSYHYFMFDKLFNHVDIKRENINILNGLCDDVDAECRRYEAKIKSYGRIHLFMGGLGPEGHLAFNEAGSARDSRTRRVGLVDSTIKANARFWGGDESKVPRAALSVGIATILDNSDEVVIIVMGEGKQYAYAKTVYGPKNDPKVPSSYLQDHDNVLIVSDLAAAGVKAKL</sequence>
<proteinExistence type="inferred from homology"/>
<dbReference type="Pfam" id="PF01182">
    <property type="entry name" value="Glucosamine_iso"/>
    <property type="match status" value="1"/>
</dbReference>
<keyword evidence="3 4" id="KW-0378">Hydrolase</keyword>
<dbReference type="GO" id="GO:0042802">
    <property type="term" value="F:identical protein binding"/>
    <property type="evidence" value="ECO:0007669"/>
    <property type="project" value="TreeGrafter"/>
</dbReference>
<dbReference type="InterPro" id="IPR004547">
    <property type="entry name" value="Glucosamine6P_isomerase"/>
</dbReference>
<protein>
    <recommendedName>
        <fullName evidence="4">Glucosamine-6-phosphate isomerase</fullName>
        <ecNumber evidence="4">3.5.99.6</ecNumber>
    </recommendedName>
    <alternativeName>
        <fullName evidence="4">Glucosamine-6-phosphate isomerase</fullName>
    </alternativeName>
</protein>
<dbReference type="GO" id="GO:0006046">
    <property type="term" value="P:N-acetylglucosamine catabolic process"/>
    <property type="evidence" value="ECO:0007669"/>
    <property type="project" value="TreeGrafter"/>
</dbReference>
<dbReference type="GO" id="GO:0006043">
    <property type="term" value="P:glucosamine catabolic process"/>
    <property type="evidence" value="ECO:0007669"/>
    <property type="project" value="TreeGrafter"/>
</dbReference>
<comment type="similarity">
    <text evidence="2 4">Belongs to the glucosamine/galactosamine-6-phosphate isomerase family.</text>
</comment>
<comment type="catalytic activity">
    <reaction evidence="1 4">
        <text>alpha-D-glucosamine 6-phosphate + H2O = beta-D-fructose 6-phosphate + NH4(+)</text>
        <dbReference type="Rhea" id="RHEA:12172"/>
        <dbReference type="ChEBI" id="CHEBI:15377"/>
        <dbReference type="ChEBI" id="CHEBI:28938"/>
        <dbReference type="ChEBI" id="CHEBI:57634"/>
        <dbReference type="ChEBI" id="CHEBI:75989"/>
        <dbReference type="EC" id="3.5.99.6"/>
    </reaction>
</comment>
<accession>A0A642UMA8</accession>
<dbReference type="OrthoDB" id="7663298at2759"/>
<evidence type="ECO:0000313" key="7">
    <source>
        <dbReference type="Proteomes" id="UP000449547"/>
    </source>
</evidence>
<dbReference type="NCBIfam" id="TIGR00502">
    <property type="entry name" value="nagB"/>
    <property type="match status" value="1"/>
</dbReference>
<dbReference type="RefSeq" id="XP_034012013.1">
    <property type="nucleotide sequence ID" value="XM_034155982.1"/>
</dbReference>
<dbReference type="Proteomes" id="UP000449547">
    <property type="component" value="Unassembled WGS sequence"/>
</dbReference>
<dbReference type="InterPro" id="IPR037171">
    <property type="entry name" value="NagB/RpiA_transferase-like"/>
</dbReference>
<dbReference type="Gene3D" id="3.40.50.1360">
    <property type="match status" value="1"/>
</dbReference>
<dbReference type="PANTHER" id="PTHR11280">
    <property type="entry name" value="GLUCOSAMINE-6-PHOSPHATE ISOMERASE"/>
    <property type="match status" value="1"/>
</dbReference>
<dbReference type="GO" id="GO:0004342">
    <property type="term" value="F:glucosamine-6-phosphate deaminase activity"/>
    <property type="evidence" value="ECO:0007669"/>
    <property type="project" value="UniProtKB-UniRule"/>
</dbReference>
<gene>
    <name evidence="6" type="ORF">DIURU_003241</name>
</gene>
<dbReference type="SUPFAM" id="SSF100950">
    <property type="entry name" value="NagB/RpiA/CoA transferase-like"/>
    <property type="match status" value="1"/>
</dbReference>
<comment type="caution">
    <text evidence="6">The sequence shown here is derived from an EMBL/GenBank/DDBJ whole genome shotgun (WGS) entry which is preliminary data.</text>
</comment>
<dbReference type="OMA" id="RGHVAFH"/>
<feature type="domain" description="Glucosamine/galactosamine-6-phosphate isomerase" evidence="5">
    <location>
        <begin position="9"/>
        <end position="236"/>
    </location>
</feature>
<dbReference type="GO" id="GO:0005975">
    <property type="term" value="P:carbohydrate metabolic process"/>
    <property type="evidence" value="ECO:0007669"/>
    <property type="project" value="InterPro"/>
</dbReference>